<feature type="compositionally biased region" description="Basic residues" evidence="1">
    <location>
        <begin position="75"/>
        <end position="92"/>
    </location>
</feature>
<organism evidence="2 3">
    <name type="scientific">Orchesella dallaii</name>
    <dbReference type="NCBI Taxonomy" id="48710"/>
    <lineage>
        <taxon>Eukaryota</taxon>
        <taxon>Metazoa</taxon>
        <taxon>Ecdysozoa</taxon>
        <taxon>Arthropoda</taxon>
        <taxon>Hexapoda</taxon>
        <taxon>Collembola</taxon>
        <taxon>Entomobryomorpha</taxon>
        <taxon>Entomobryoidea</taxon>
        <taxon>Orchesellidae</taxon>
        <taxon>Orchesellinae</taxon>
        <taxon>Orchesella</taxon>
    </lineage>
</organism>
<keyword evidence="3" id="KW-1185">Reference proteome</keyword>
<evidence type="ECO:0000313" key="3">
    <source>
        <dbReference type="Proteomes" id="UP001642540"/>
    </source>
</evidence>
<dbReference type="EMBL" id="CAXLJM020000164">
    <property type="protein sequence ID" value="CAL8146129.1"/>
    <property type="molecule type" value="Genomic_DNA"/>
</dbReference>
<evidence type="ECO:0000313" key="2">
    <source>
        <dbReference type="EMBL" id="CAL8146129.1"/>
    </source>
</evidence>
<proteinExistence type="predicted"/>
<evidence type="ECO:0000256" key="1">
    <source>
        <dbReference type="SAM" id="MobiDB-lite"/>
    </source>
</evidence>
<protein>
    <submittedName>
        <fullName evidence="2">Uncharacterized protein</fullName>
    </submittedName>
</protein>
<feature type="compositionally biased region" description="Polar residues" evidence="1">
    <location>
        <begin position="93"/>
        <end position="104"/>
    </location>
</feature>
<comment type="caution">
    <text evidence="2">The sequence shown here is derived from an EMBL/GenBank/DDBJ whole genome shotgun (WGS) entry which is preliminary data.</text>
</comment>
<dbReference type="Proteomes" id="UP001642540">
    <property type="component" value="Unassembled WGS sequence"/>
</dbReference>
<feature type="region of interest" description="Disordered" evidence="1">
    <location>
        <begin position="67"/>
        <end position="135"/>
    </location>
</feature>
<feature type="compositionally biased region" description="Polar residues" evidence="1">
    <location>
        <begin position="113"/>
        <end position="135"/>
    </location>
</feature>
<sequence>MGGILGCLKKMFMRCGCIGSVAEDGSETDTGGMEMRHLYCPPACLRPGIGAKRRQYLSITDNDVTVKKPISKTTQTKRKHRNRARLVNRKSNSRIQQPPSTRTNTTHKHRTPTKSLKQAATSNSITIGHLNTTPT</sequence>
<gene>
    <name evidence="2" type="ORF">ODALV1_LOCUS30713</name>
</gene>
<accession>A0ABP1S8G2</accession>
<reference evidence="2 3" key="1">
    <citation type="submission" date="2024-08" db="EMBL/GenBank/DDBJ databases">
        <authorList>
            <person name="Cucini C."/>
            <person name="Frati F."/>
        </authorList>
    </citation>
    <scope>NUCLEOTIDE SEQUENCE [LARGE SCALE GENOMIC DNA]</scope>
</reference>
<name>A0ABP1S8G2_9HEXA</name>